<dbReference type="InterPro" id="IPR036188">
    <property type="entry name" value="FAD/NAD-bd_sf"/>
</dbReference>
<dbReference type="Pfam" id="PF13738">
    <property type="entry name" value="Pyr_redox_3"/>
    <property type="match status" value="1"/>
</dbReference>
<gene>
    <name evidence="2" type="ORF">NF557_09320</name>
</gene>
<dbReference type="SUPFAM" id="SSF51905">
    <property type="entry name" value="FAD/NAD(P)-binding domain"/>
    <property type="match status" value="1"/>
</dbReference>
<protein>
    <submittedName>
        <fullName evidence="2">NAD(P)/FAD-dependent oxidoreductase</fullName>
    </submittedName>
</protein>
<accession>A0ABY4YNG1</accession>
<proteinExistence type="predicted"/>
<name>A0ABY4YNG1_9MICO</name>
<keyword evidence="1" id="KW-0560">Oxidoreductase</keyword>
<dbReference type="PRINTS" id="PR00469">
    <property type="entry name" value="PNDRDTASEII"/>
</dbReference>
<dbReference type="Gene3D" id="3.50.50.60">
    <property type="entry name" value="FAD/NAD(P)-binding domain"/>
    <property type="match status" value="1"/>
</dbReference>
<evidence type="ECO:0000313" key="3">
    <source>
        <dbReference type="Proteomes" id="UP001056535"/>
    </source>
</evidence>
<evidence type="ECO:0000313" key="2">
    <source>
        <dbReference type="EMBL" id="USQ78030.1"/>
    </source>
</evidence>
<dbReference type="Proteomes" id="UP001056535">
    <property type="component" value="Chromosome"/>
</dbReference>
<evidence type="ECO:0000256" key="1">
    <source>
        <dbReference type="ARBA" id="ARBA00023002"/>
    </source>
</evidence>
<dbReference type="InterPro" id="IPR050982">
    <property type="entry name" value="Auxin_biosynth/cation_transpt"/>
</dbReference>
<dbReference type="RefSeq" id="WP_252624053.1">
    <property type="nucleotide sequence ID" value="NZ_CP099490.1"/>
</dbReference>
<sequence length="295" mass="31409">MSTSGRGQTSQAAVGTVVVGAGQAGLAVGYHLARHRHHFVILDAADSVGASWPNRWDSLRLFTPAGFTHLPGLAFPAARSELPGKDAVADYLASYAEHFALPVELNSLVESVRRQEDGFLVVAGSRRWQARNVVLATGAHAAPVVPAFADEVDPGIVQVHASDYRAPDQLPGGVVLVVGAGNSGAEIALDLARVRAVPDGLPHVGDGTTLEPDAIVWCTGLRPDYSYLDLDVFDEHGRLQHRRGVVAEEPGLYVVGLPYQRSITSHLLGGVGVDAKYVVDRLISRRLSRLSTPSR</sequence>
<dbReference type="PRINTS" id="PR00368">
    <property type="entry name" value="FADPNR"/>
</dbReference>
<keyword evidence="3" id="KW-1185">Reference proteome</keyword>
<organism evidence="2 3">
    <name type="scientific">Ornithinimicrobium cryptoxanthini</name>
    <dbReference type="NCBI Taxonomy" id="2934161"/>
    <lineage>
        <taxon>Bacteria</taxon>
        <taxon>Bacillati</taxon>
        <taxon>Actinomycetota</taxon>
        <taxon>Actinomycetes</taxon>
        <taxon>Micrococcales</taxon>
        <taxon>Ornithinimicrobiaceae</taxon>
        <taxon>Ornithinimicrobium</taxon>
    </lineage>
</organism>
<dbReference type="PANTHER" id="PTHR43539">
    <property type="entry name" value="FLAVIN-BINDING MONOOXYGENASE-LIKE PROTEIN (AFU_ORTHOLOGUE AFUA_4G09220)"/>
    <property type="match status" value="1"/>
</dbReference>
<dbReference type="PANTHER" id="PTHR43539:SF78">
    <property type="entry name" value="FLAVIN-CONTAINING MONOOXYGENASE"/>
    <property type="match status" value="1"/>
</dbReference>
<reference evidence="2" key="1">
    <citation type="submission" date="2022-06" db="EMBL/GenBank/DDBJ databases">
        <title>Ornithinimicrobium JY.X270.</title>
        <authorList>
            <person name="Huang Y."/>
        </authorList>
    </citation>
    <scope>NUCLEOTIDE SEQUENCE</scope>
    <source>
        <strain evidence="2">JY.X270</strain>
    </source>
</reference>
<dbReference type="EMBL" id="CP099490">
    <property type="protein sequence ID" value="USQ78030.1"/>
    <property type="molecule type" value="Genomic_DNA"/>
</dbReference>